<keyword evidence="2" id="KW-0498">Mitosis</keyword>
<sequence length="532" mass="59576">MLTTHLPFLMGPTMLNLKIDPLIQTSAVTGLGLLFAQTGYTNVVNKLLNEIGKSLRADEEPSPELYAYKLSAGFAIGLICLGLGDVVEGARPPFKQPLPPVPDRLLALMLGGPRDQCVFIHPQLISCPDVQTASTAPPQEHRSNHVREGPNVNVHMTAHPATIALGLMYMRTGNTNIARELELPSTISMLEEIRPDVIPNVIHEYALAVLKFPSDNEVDITDKELAYWDEVVDRETVAEVYLYAMTGACFAMSLKYSGAIGDVQQQVNKLLRKKMEFLMHDFNIETIDWPARHMIRAANRSVVNLCADMMLTSMAILNVGSASVDTIRFARYRRLHDYELSYWSHYPWKYHEEMSVHRALATLLLGEGRYGFKRDNLSIALLVISMYPIVAHNVADNSCLDDNELAQQSDWTLRQIFDHRAERPCCKVTKLTMELERMKMPSHHGGSGELRWRKIDSAPAIRQYLKTLQMEISCSPERLVSFVANDVKLASSVAQHFGNPTLADRLDVEAQRLEFGIGGIDSRTGNSRNTGC</sequence>
<dbReference type="GO" id="GO:0060090">
    <property type="term" value="F:molecular adaptor activity"/>
    <property type="evidence" value="ECO:0007669"/>
    <property type="project" value="TreeGrafter"/>
</dbReference>
<dbReference type="InterPro" id="IPR024990">
    <property type="entry name" value="Apc1"/>
</dbReference>
<reference evidence="4 5" key="2">
    <citation type="submission" date="2018-11" db="EMBL/GenBank/DDBJ databases">
        <authorList>
            <consortium name="Pathogen Informatics"/>
        </authorList>
    </citation>
    <scope>NUCLEOTIDE SEQUENCE [LARGE SCALE GENOMIC DNA]</scope>
</reference>
<reference evidence="6" key="1">
    <citation type="submission" date="2017-02" db="UniProtKB">
        <authorList>
            <consortium name="WormBaseParasite"/>
        </authorList>
    </citation>
    <scope>IDENTIFICATION</scope>
</reference>
<dbReference type="PANTHER" id="PTHR12827">
    <property type="entry name" value="MEIOTIC CHECKPOINT REGULATOR TSG24 FAMILY MEMBER"/>
    <property type="match status" value="1"/>
</dbReference>
<dbReference type="GO" id="GO:0031145">
    <property type="term" value="P:anaphase-promoting complex-dependent catabolic process"/>
    <property type="evidence" value="ECO:0007669"/>
    <property type="project" value="TreeGrafter"/>
</dbReference>
<protein>
    <submittedName>
        <fullName evidence="6">Anaphase-promoting complex subunit 1 (inferred by orthology to a human protein)</fullName>
    </submittedName>
</protein>
<evidence type="ECO:0000256" key="3">
    <source>
        <dbReference type="ARBA" id="ARBA00023306"/>
    </source>
</evidence>
<keyword evidence="5" id="KW-1185">Reference proteome</keyword>
<dbReference type="GO" id="GO:0051301">
    <property type="term" value="P:cell division"/>
    <property type="evidence" value="ECO:0007669"/>
    <property type="project" value="UniProtKB-KW"/>
</dbReference>
<dbReference type="GO" id="GO:0005680">
    <property type="term" value="C:anaphase-promoting complex"/>
    <property type="evidence" value="ECO:0007669"/>
    <property type="project" value="InterPro"/>
</dbReference>
<dbReference type="PANTHER" id="PTHR12827:SF3">
    <property type="entry name" value="ANAPHASE-PROMOTING COMPLEX SUBUNIT 1"/>
    <property type="match status" value="1"/>
</dbReference>
<keyword evidence="3" id="KW-0131">Cell cycle</keyword>
<evidence type="ECO:0000313" key="6">
    <source>
        <dbReference type="WBParaSite" id="NBR_0001472801-mRNA-1"/>
    </source>
</evidence>
<dbReference type="STRING" id="27835.A0A0N4YDM4"/>
<dbReference type="GO" id="GO:0007091">
    <property type="term" value="P:metaphase/anaphase transition of mitotic cell cycle"/>
    <property type="evidence" value="ECO:0007669"/>
    <property type="project" value="TreeGrafter"/>
</dbReference>
<evidence type="ECO:0000313" key="4">
    <source>
        <dbReference type="EMBL" id="VDL78318.1"/>
    </source>
</evidence>
<evidence type="ECO:0000256" key="2">
    <source>
        <dbReference type="ARBA" id="ARBA00022776"/>
    </source>
</evidence>
<proteinExistence type="predicted"/>
<dbReference type="WBParaSite" id="NBR_0001472801-mRNA-1">
    <property type="protein sequence ID" value="NBR_0001472801-mRNA-1"/>
    <property type="gene ID" value="NBR_0001472801"/>
</dbReference>
<dbReference type="EMBL" id="UYSL01021467">
    <property type="protein sequence ID" value="VDL78318.1"/>
    <property type="molecule type" value="Genomic_DNA"/>
</dbReference>
<dbReference type="GO" id="GO:0070979">
    <property type="term" value="P:protein K11-linked ubiquitination"/>
    <property type="evidence" value="ECO:0007669"/>
    <property type="project" value="TreeGrafter"/>
</dbReference>
<accession>A0A0N4YDM4</accession>
<evidence type="ECO:0000256" key="1">
    <source>
        <dbReference type="ARBA" id="ARBA00022618"/>
    </source>
</evidence>
<gene>
    <name evidence="4" type="ORF">NBR_LOCUS14729</name>
</gene>
<dbReference type="Proteomes" id="UP000271162">
    <property type="component" value="Unassembled WGS sequence"/>
</dbReference>
<organism evidence="6">
    <name type="scientific">Nippostrongylus brasiliensis</name>
    <name type="common">Rat hookworm</name>
    <dbReference type="NCBI Taxonomy" id="27835"/>
    <lineage>
        <taxon>Eukaryota</taxon>
        <taxon>Metazoa</taxon>
        <taxon>Ecdysozoa</taxon>
        <taxon>Nematoda</taxon>
        <taxon>Chromadorea</taxon>
        <taxon>Rhabditida</taxon>
        <taxon>Rhabditina</taxon>
        <taxon>Rhabditomorpha</taxon>
        <taxon>Strongyloidea</taxon>
        <taxon>Heligmosomidae</taxon>
        <taxon>Nippostrongylus</taxon>
    </lineage>
</organism>
<keyword evidence="1" id="KW-0132">Cell division</keyword>
<name>A0A0N4YDM4_NIPBR</name>
<evidence type="ECO:0000313" key="5">
    <source>
        <dbReference type="Proteomes" id="UP000271162"/>
    </source>
</evidence>
<dbReference type="AlphaFoldDB" id="A0A0N4YDM4"/>